<dbReference type="RefSeq" id="WP_114308033.1">
    <property type="nucleotide sequence ID" value="NZ_QPJO01000001.1"/>
</dbReference>
<dbReference type="AlphaFoldDB" id="A0A368ZLR0"/>
<accession>A0A368ZLR0</accession>
<dbReference type="EMBL" id="QPJO01000001">
    <property type="protein sequence ID" value="RCW93516.1"/>
    <property type="molecule type" value="Genomic_DNA"/>
</dbReference>
<feature type="chain" id="PRO_5016917569" evidence="1">
    <location>
        <begin position="20"/>
        <end position="144"/>
    </location>
</feature>
<reference evidence="2 3" key="1">
    <citation type="submission" date="2018-07" db="EMBL/GenBank/DDBJ databases">
        <title>Genomic Encyclopedia of Type Strains, Phase III (KMG-III): the genomes of soil and plant-associated and newly described type strains.</title>
        <authorList>
            <person name="Whitman W."/>
        </authorList>
    </citation>
    <scope>NUCLEOTIDE SEQUENCE [LARGE SCALE GENOMIC DNA]</scope>
    <source>
        <strain evidence="2 3">CECT 7958</strain>
    </source>
</reference>
<comment type="caution">
    <text evidence="2">The sequence shown here is derived from an EMBL/GenBank/DDBJ whole genome shotgun (WGS) entry which is preliminary data.</text>
</comment>
<name>A0A368ZLR0_9FLAO</name>
<dbReference type="PROSITE" id="PS51257">
    <property type="entry name" value="PROKAR_LIPOPROTEIN"/>
    <property type="match status" value="1"/>
</dbReference>
<keyword evidence="3" id="KW-1185">Reference proteome</keyword>
<proteinExistence type="predicted"/>
<evidence type="ECO:0000256" key="1">
    <source>
        <dbReference type="SAM" id="SignalP"/>
    </source>
</evidence>
<keyword evidence="1" id="KW-0732">Signal</keyword>
<dbReference type="Proteomes" id="UP000253436">
    <property type="component" value="Unassembled WGS sequence"/>
</dbReference>
<dbReference type="OrthoDB" id="893802at2"/>
<sequence>MKKYAFLFLVFIATLTSCSIEDDDNTQYSVEFMPIESVEVPEYFIYGETYEIAMTYTQPSSCYLFRDFYYSIEGNERTVAIENNVYLSDACVEEPESVTVSFDFNVTGNETYLFKFYQGKDEDGVDQFHLVEVPVIDSRSILED</sequence>
<evidence type="ECO:0000313" key="2">
    <source>
        <dbReference type="EMBL" id="RCW93516.1"/>
    </source>
</evidence>
<protein>
    <submittedName>
        <fullName evidence="2">Uncharacterized protein</fullName>
    </submittedName>
</protein>
<gene>
    <name evidence="2" type="ORF">DFQ08_101311</name>
</gene>
<feature type="signal peptide" evidence="1">
    <location>
        <begin position="1"/>
        <end position="19"/>
    </location>
</feature>
<organism evidence="2 3">
    <name type="scientific">Winogradskyella arenosi</name>
    <dbReference type="NCBI Taxonomy" id="533325"/>
    <lineage>
        <taxon>Bacteria</taxon>
        <taxon>Pseudomonadati</taxon>
        <taxon>Bacteroidota</taxon>
        <taxon>Flavobacteriia</taxon>
        <taxon>Flavobacteriales</taxon>
        <taxon>Flavobacteriaceae</taxon>
        <taxon>Winogradskyella</taxon>
    </lineage>
</organism>
<evidence type="ECO:0000313" key="3">
    <source>
        <dbReference type="Proteomes" id="UP000253436"/>
    </source>
</evidence>